<feature type="transmembrane region" description="Helical" evidence="1">
    <location>
        <begin position="21"/>
        <end position="41"/>
    </location>
</feature>
<feature type="transmembrane region" description="Helical" evidence="1">
    <location>
        <begin position="89"/>
        <end position="107"/>
    </location>
</feature>
<dbReference type="AlphaFoldDB" id="A0A5M6IQJ3"/>
<feature type="domain" description="Phosphatidic acid phosphatase type 2/haloperoxidase" evidence="2">
    <location>
        <begin position="83"/>
        <end position="156"/>
    </location>
</feature>
<keyword evidence="1" id="KW-0812">Transmembrane</keyword>
<dbReference type="Pfam" id="PF01569">
    <property type="entry name" value="PAP2"/>
    <property type="match status" value="1"/>
</dbReference>
<dbReference type="SUPFAM" id="SSF48317">
    <property type="entry name" value="Acid phosphatase/Vanadium-dependent haloperoxidase"/>
    <property type="match status" value="1"/>
</dbReference>
<dbReference type="InterPro" id="IPR000326">
    <property type="entry name" value="PAP2/HPO"/>
</dbReference>
<feature type="transmembrane region" description="Helical" evidence="1">
    <location>
        <begin position="113"/>
        <end position="131"/>
    </location>
</feature>
<comment type="caution">
    <text evidence="3">The sequence shown here is derived from an EMBL/GenBank/DDBJ whole genome shotgun (WGS) entry which is preliminary data.</text>
</comment>
<gene>
    <name evidence="3" type="ORF">F1189_20290</name>
</gene>
<organism evidence="3 4">
    <name type="scientific">Rhodovastum atsumiense</name>
    <dbReference type="NCBI Taxonomy" id="504468"/>
    <lineage>
        <taxon>Bacteria</taxon>
        <taxon>Pseudomonadati</taxon>
        <taxon>Pseudomonadota</taxon>
        <taxon>Alphaproteobacteria</taxon>
        <taxon>Acetobacterales</taxon>
        <taxon>Acetobacteraceae</taxon>
        <taxon>Rhodovastum</taxon>
    </lineage>
</organism>
<evidence type="ECO:0000313" key="3">
    <source>
        <dbReference type="EMBL" id="KAA5610197.1"/>
    </source>
</evidence>
<evidence type="ECO:0000313" key="4">
    <source>
        <dbReference type="Proteomes" id="UP000325255"/>
    </source>
</evidence>
<proteinExistence type="predicted"/>
<feature type="transmembrane region" description="Helical" evidence="1">
    <location>
        <begin position="163"/>
        <end position="180"/>
    </location>
</feature>
<keyword evidence="1" id="KW-0472">Membrane</keyword>
<dbReference type="InterPro" id="IPR036938">
    <property type="entry name" value="PAP2/HPO_sf"/>
</dbReference>
<evidence type="ECO:0000256" key="1">
    <source>
        <dbReference type="SAM" id="Phobius"/>
    </source>
</evidence>
<accession>A0A5M6IQJ3</accession>
<name>A0A5M6IQJ3_9PROT</name>
<reference evidence="3 4" key="1">
    <citation type="submission" date="2019-09" db="EMBL/GenBank/DDBJ databases">
        <title>Genome sequence of Rhodovastum atsumiense, a diverse member of the Acetobacteraceae family of non-sulfur purple photosynthetic bacteria.</title>
        <authorList>
            <person name="Meyer T."/>
            <person name="Kyndt J."/>
        </authorList>
    </citation>
    <scope>NUCLEOTIDE SEQUENCE [LARGE SCALE GENOMIC DNA]</scope>
    <source>
        <strain evidence="3 4">DSM 21279</strain>
    </source>
</reference>
<dbReference type="Gene3D" id="1.20.144.10">
    <property type="entry name" value="Phosphatidic acid phosphatase type 2/haloperoxidase"/>
    <property type="match status" value="1"/>
</dbReference>
<dbReference type="Proteomes" id="UP000325255">
    <property type="component" value="Unassembled WGS sequence"/>
</dbReference>
<evidence type="ECO:0000259" key="2">
    <source>
        <dbReference type="Pfam" id="PF01569"/>
    </source>
</evidence>
<sequence length="208" mass="21297">MLFVQGTKRGIAAGMLFLTNFADQAVVLPLTFAVALALVAAGWRRGALAWVTAILVTLAVILVGKLVVHACAGTLLSVSGLRSPSGHTASAAIAYGGLLALLAPQAWRPRLLAVLAAIVAAAVIGGTRLALGVHTRADVLVGAVVGIAGVMMLSRLAGERPPGVRLALPLAAAVGVVLLFHGEHLHAEGRIWHLSHLVWPLTVCLPPG</sequence>
<feature type="transmembrane region" description="Helical" evidence="1">
    <location>
        <begin position="138"/>
        <end position="157"/>
    </location>
</feature>
<keyword evidence="1" id="KW-1133">Transmembrane helix</keyword>
<dbReference type="EMBL" id="VWPK01000036">
    <property type="protein sequence ID" value="KAA5610197.1"/>
    <property type="molecule type" value="Genomic_DNA"/>
</dbReference>
<keyword evidence="4" id="KW-1185">Reference proteome</keyword>
<protein>
    <submittedName>
        <fullName evidence="3">Phosphatase PAP2 family protein</fullName>
    </submittedName>
</protein>
<feature type="transmembrane region" description="Helical" evidence="1">
    <location>
        <begin position="47"/>
        <end position="68"/>
    </location>
</feature>